<feature type="transmembrane region" description="Helical" evidence="2">
    <location>
        <begin position="48"/>
        <end position="69"/>
    </location>
</feature>
<keyword evidence="4" id="KW-1185">Reference proteome</keyword>
<dbReference type="Proteomes" id="UP000500857">
    <property type="component" value="Chromosome"/>
</dbReference>
<proteinExistence type="predicted"/>
<feature type="compositionally biased region" description="Basic and acidic residues" evidence="1">
    <location>
        <begin position="571"/>
        <end position="592"/>
    </location>
</feature>
<gene>
    <name evidence="3" type="ORF">HCG48_22165</name>
</gene>
<organism evidence="3 4">
    <name type="scientific">Oxynema aestuarii AP17</name>
    <dbReference type="NCBI Taxonomy" id="2064643"/>
    <lineage>
        <taxon>Bacteria</taxon>
        <taxon>Bacillati</taxon>
        <taxon>Cyanobacteriota</taxon>
        <taxon>Cyanophyceae</taxon>
        <taxon>Oscillatoriophycideae</taxon>
        <taxon>Oscillatoriales</taxon>
        <taxon>Oscillatoriaceae</taxon>
        <taxon>Oxynema</taxon>
        <taxon>Oxynema aestuarii</taxon>
    </lineage>
</organism>
<accession>A0A6H1U2C0</accession>
<feature type="region of interest" description="Disordered" evidence="1">
    <location>
        <begin position="460"/>
        <end position="501"/>
    </location>
</feature>
<evidence type="ECO:0000256" key="2">
    <source>
        <dbReference type="SAM" id="Phobius"/>
    </source>
</evidence>
<keyword evidence="2" id="KW-1133">Transmembrane helix</keyword>
<evidence type="ECO:0000256" key="1">
    <source>
        <dbReference type="SAM" id="MobiDB-lite"/>
    </source>
</evidence>
<evidence type="ECO:0000313" key="3">
    <source>
        <dbReference type="EMBL" id="QIZ72971.1"/>
    </source>
</evidence>
<protein>
    <submittedName>
        <fullName evidence="3">Uncharacterized protein</fullName>
    </submittedName>
</protein>
<dbReference type="NCBIfam" id="NF038301">
    <property type="entry name" value="EPS_HpsA"/>
    <property type="match status" value="1"/>
</dbReference>
<evidence type="ECO:0000313" key="4">
    <source>
        <dbReference type="Proteomes" id="UP000500857"/>
    </source>
</evidence>
<dbReference type="InterPro" id="IPR049774">
    <property type="entry name" value="EPS_HpsA-like"/>
</dbReference>
<feature type="region of interest" description="Disordered" evidence="1">
    <location>
        <begin position="571"/>
        <end position="612"/>
    </location>
</feature>
<dbReference type="KEGG" id="oxy:HCG48_22165"/>
<dbReference type="EMBL" id="CP051167">
    <property type="protein sequence ID" value="QIZ72971.1"/>
    <property type="molecule type" value="Genomic_DNA"/>
</dbReference>
<reference evidence="3 4" key="1">
    <citation type="submission" date="2020-04" db="EMBL/GenBank/DDBJ databases">
        <authorList>
            <person name="Basu S."/>
            <person name="Maruthanayagam V."/>
            <person name="Chakraborty S."/>
            <person name="Pramanik A."/>
            <person name="Mukherjee J."/>
            <person name="Brink B."/>
        </authorList>
    </citation>
    <scope>NUCLEOTIDE SEQUENCE [LARGE SCALE GENOMIC DNA]</scope>
    <source>
        <strain evidence="3 4">AP17</strain>
    </source>
</reference>
<keyword evidence="2" id="KW-0472">Membrane</keyword>
<name>A0A6H1U2C0_9CYAN</name>
<keyword evidence="2" id="KW-0812">Transmembrane</keyword>
<sequence>MPQQRKIKKALNRLVQSMTRCVQQATSREAYQLMRAALLSKRQSQSGFVLPTTTLLIVVMLLVAGALIFRSYQRSTDVIGDFKRQQVQNGASPAIERAKAKLEYLFEEGVQTAGVPSERTLEEFLAGGDPENSINAYKFPDEEFIGDSPSLTLPTNDGVVPAWTFETDTDGDGTADSITAYAILARTGREQGGTIQTMDPKRADDLPDQFTELATEDDKANYMVVSNGPLSAGSATDELCEPRFVASDQDNSTFIQGWFEQGSALLRKNFQVYAVTIPKVLAEGGTITSPSISTLLYQQDRTLERANKWGAWFRTDIELYTGPTFRWNGAIHTEGTLFARGRDGIRSYLISAQNSCFYDPALNSEVRGEKQIVSAIPGAPQAEGNQRGNVAFDLHGGASPEFALLNPDTDSVNSTDSSIGIMLDPEKIVTQNASVYRDPDAVDVGPFDADVSARINRGEATQDERTDCPPYIDDTYRADNIRGPKPGYSKPQVDPETGECSAELGGSVGAPIGNGELELIRNEPPPLQPDSYGLDGYWERRARGEGLRIIVGERLELGNAFGWTIDLNRDGDYQDPGEKDIGEDPLNPHDLDPDPVARQGSINYPPMNQRKSELVQRRTLRDNLAAVQATAIYHHSDASQGYHPVAYVATTVHPGTSTTLQRSSTFEQPLSAFNVKSAADGGSGLFGSTFGNDSNEILIDFLTGRGTNGWEFNTHLASDFEPGTPLWTALQNLANFTGDRDGAYPPNLQCPPPNTTSENLVGSFSHPDRYPDAFLTMWGNFSNLQCILFREQTELPSAGAQGEMSLAHATTFHTAAGTLGMLAYNIAYLEDYDYTDANNKQQLEELDNALQILSDGNTDNGEVQIQDVSGEDHIKVVDNSGTEVASIPGSFPTREAYLLGLEAIEKPELAELARLLHLKEQVKRDREFGFAQSPAAEVPATDIDGNKKITGGGPYYTYPVRFIDDFSHGNVIYDKDGAPDGENQIKIGCDFSSNGNDYFGFGDPGNAAGAPEAQLEKRFIDLATLICSTTPKFPSLHYIFPTQAHDRHETATGISQPTTEPYISNTTADTNFEPVNPADIALMPKPLDFNSAEWFLPTESGPGGNNPNNSSQELVLADGALRRVAIKDSALYDGREAMSVRTLNLDLELLRENQIQGDFWLPESGIVFAFREDAVREDALYKEQDPKDLRIKAVDYYPDPDRRPYGFRFKNGRYINRGDNNANGMTFITDNPLYIQGAFNLHATADGATTNEIQEFTQTLPANGNYDENDFYGRTDLNPSFSRPGQDNWRPVEVLADAITILSDNFCDGSIEDGIIYAGDNDPNEADKLGAARRQTLYGCNNASNYTSYLNQNRPSTALDSSVEWQRENPFDRQLSTPFAPNSPILISRNGIHQTTAGDYDGTFLKFADKQNQGKNLINPIATTVNLVLVSGISPTQENQLNGGLHNFPRLLENWNDTVVLTIQGSLMQLNFSNYATAPFDQDGWEDGQPTAALIFPYYSPPQRNWGYDVGLQYLPAGPVSKRLVSLSNERDEFYRELPADDRYICKLRDAIGFGCQE</sequence>
<dbReference type="RefSeq" id="WP_168571118.1">
    <property type="nucleotide sequence ID" value="NZ_CP051167.1"/>
</dbReference>